<dbReference type="Pfam" id="PF00011">
    <property type="entry name" value="HSP20"/>
    <property type="match status" value="1"/>
</dbReference>
<sequence>MADKRKKRGFIDDIFNEGGFSDIEDIIEHMMERFGFSLDDFEKQPFFYGFSVSGHPGEEPEIREFGNVFQDDEDDDEFESVIQQQFRGDARKTLIDIFEMDDKVYVTVELPDVEKEDIGLNVTETVLELKAESEENSYSEDIELPSSVDPDTARATYLNGVLEVVMDVKELGVARPVHIE</sequence>
<reference evidence="6" key="1">
    <citation type="submission" date="2016-10" db="EMBL/GenBank/DDBJ databases">
        <authorList>
            <person name="Varghese N."/>
            <person name="Submissions S."/>
        </authorList>
    </citation>
    <scope>NUCLEOTIDE SEQUENCE [LARGE SCALE GENOMIC DNA]</scope>
    <source>
        <strain evidence="6">Mob M</strain>
    </source>
</reference>
<name>A0A1I4S4P5_9EURY</name>
<evidence type="ECO:0000259" key="3">
    <source>
        <dbReference type="PROSITE" id="PS01031"/>
    </source>
</evidence>
<dbReference type="Proteomes" id="UP000198535">
    <property type="component" value="Unassembled WGS sequence"/>
</dbReference>
<evidence type="ECO:0000313" key="6">
    <source>
        <dbReference type="Proteomes" id="UP000198535"/>
    </source>
</evidence>
<evidence type="ECO:0000259" key="4">
    <source>
        <dbReference type="PROSITE" id="PS51203"/>
    </source>
</evidence>
<dbReference type="Gene3D" id="2.60.40.790">
    <property type="match status" value="1"/>
</dbReference>
<organism evidence="5 6">
    <name type="scientific">Methanolobus profundi</name>
    <dbReference type="NCBI Taxonomy" id="487685"/>
    <lineage>
        <taxon>Archaea</taxon>
        <taxon>Methanobacteriati</taxon>
        <taxon>Methanobacteriota</taxon>
        <taxon>Stenosarchaea group</taxon>
        <taxon>Methanomicrobia</taxon>
        <taxon>Methanosarcinales</taxon>
        <taxon>Methanosarcinaceae</taxon>
        <taxon>Methanolobus</taxon>
    </lineage>
</organism>
<dbReference type="OrthoDB" id="26084at2157"/>
<dbReference type="InterPro" id="IPR002068">
    <property type="entry name" value="A-crystallin/Hsp20_dom"/>
</dbReference>
<dbReference type="EMBL" id="FOUJ01000003">
    <property type="protein sequence ID" value="SFM59482.1"/>
    <property type="molecule type" value="Genomic_DNA"/>
</dbReference>
<dbReference type="PROSITE" id="PS51203">
    <property type="entry name" value="CS"/>
    <property type="match status" value="1"/>
</dbReference>
<evidence type="ECO:0000313" key="5">
    <source>
        <dbReference type="EMBL" id="SFM59482.1"/>
    </source>
</evidence>
<proteinExistence type="inferred from homology"/>
<dbReference type="STRING" id="487685.SAMN04488696_1774"/>
<dbReference type="SUPFAM" id="SSF49764">
    <property type="entry name" value="HSP20-like chaperones"/>
    <property type="match status" value="1"/>
</dbReference>
<dbReference type="CDD" id="cd00298">
    <property type="entry name" value="ACD_sHsps_p23-like"/>
    <property type="match status" value="1"/>
</dbReference>
<keyword evidence="6" id="KW-1185">Reference proteome</keyword>
<dbReference type="PROSITE" id="PS01031">
    <property type="entry name" value="SHSP"/>
    <property type="match status" value="1"/>
</dbReference>
<evidence type="ECO:0000256" key="1">
    <source>
        <dbReference type="PROSITE-ProRule" id="PRU00285"/>
    </source>
</evidence>
<gene>
    <name evidence="5" type="ORF">SAMN04488696_1774</name>
</gene>
<protein>
    <submittedName>
        <fullName evidence="5">HSP20 family protein</fullName>
    </submittedName>
</protein>
<dbReference type="AlphaFoldDB" id="A0A1I4S4P5"/>
<dbReference type="RefSeq" id="WP_091936115.1">
    <property type="nucleotide sequence ID" value="NZ_FOUJ01000003.1"/>
</dbReference>
<feature type="domain" description="CS" evidence="4">
    <location>
        <begin position="90"/>
        <end position="180"/>
    </location>
</feature>
<comment type="similarity">
    <text evidence="1 2">Belongs to the small heat shock protein (HSP20) family.</text>
</comment>
<feature type="domain" description="SHSP" evidence="3">
    <location>
        <begin position="85"/>
        <end position="180"/>
    </location>
</feature>
<evidence type="ECO:0000256" key="2">
    <source>
        <dbReference type="RuleBase" id="RU003616"/>
    </source>
</evidence>
<dbReference type="InterPro" id="IPR007052">
    <property type="entry name" value="CS_dom"/>
</dbReference>
<dbReference type="InterPro" id="IPR008978">
    <property type="entry name" value="HSP20-like_chaperone"/>
</dbReference>
<accession>A0A1I4S4P5</accession>